<feature type="compositionally biased region" description="Basic and acidic residues" evidence="2">
    <location>
        <begin position="1618"/>
        <end position="1627"/>
    </location>
</feature>
<keyword evidence="1" id="KW-0175">Coiled coil</keyword>
<evidence type="ECO:0000256" key="1">
    <source>
        <dbReference type="SAM" id="Coils"/>
    </source>
</evidence>
<feature type="compositionally biased region" description="Basic and acidic residues" evidence="2">
    <location>
        <begin position="1961"/>
        <end position="1978"/>
    </location>
</feature>
<feature type="region of interest" description="Disordered" evidence="2">
    <location>
        <begin position="1351"/>
        <end position="1461"/>
    </location>
</feature>
<feature type="compositionally biased region" description="Polar residues" evidence="2">
    <location>
        <begin position="1787"/>
        <end position="1800"/>
    </location>
</feature>
<feature type="compositionally biased region" description="Low complexity" evidence="2">
    <location>
        <begin position="1714"/>
        <end position="1725"/>
    </location>
</feature>
<feature type="compositionally biased region" description="Low complexity" evidence="2">
    <location>
        <begin position="1035"/>
        <end position="1047"/>
    </location>
</feature>
<feature type="region of interest" description="Disordered" evidence="2">
    <location>
        <begin position="1072"/>
        <end position="1220"/>
    </location>
</feature>
<feature type="compositionally biased region" description="Polar residues" evidence="2">
    <location>
        <begin position="1695"/>
        <end position="1713"/>
    </location>
</feature>
<dbReference type="Proteomes" id="UP000092716">
    <property type="component" value="Chromosome 12"/>
</dbReference>
<feature type="region of interest" description="Disordered" evidence="2">
    <location>
        <begin position="1496"/>
        <end position="1528"/>
    </location>
</feature>
<feature type="compositionally biased region" description="Basic and acidic residues" evidence="2">
    <location>
        <begin position="1654"/>
        <end position="1664"/>
    </location>
</feature>
<feature type="compositionally biased region" description="Basic and acidic residues" evidence="2">
    <location>
        <begin position="1186"/>
        <end position="1206"/>
    </location>
</feature>
<feature type="region of interest" description="Disordered" evidence="2">
    <location>
        <begin position="20"/>
        <end position="64"/>
    </location>
</feature>
<keyword evidence="4" id="KW-1185">Reference proteome</keyword>
<feature type="region of interest" description="Disordered" evidence="2">
    <location>
        <begin position="1597"/>
        <end position="1826"/>
    </location>
</feature>
<feature type="compositionally biased region" description="Basic residues" evidence="2">
    <location>
        <begin position="1497"/>
        <end position="1506"/>
    </location>
</feature>
<dbReference type="RefSeq" id="XP_019916615.1">
    <property type="nucleotide sequence ID" value="XM_020060641.1"/>
</dbReference>
<feature type="compositionally biased region" description="Acidic residues" evidence="2">
    <location>
        <begin position="32"/>
        <end position="42"/>
    </location>
</feature>
<dbReference type="KEGG" id="pcot:PCOAH_00038500"/>
<feature type="compositionally biased region" description="Basic residues" evidence="2">
    <location>
        <begin position="1115"/>
        <end position="1126"/>
    </location>
</feature>
<evidence type="ECO:0000313" key="4">
    <source>
        <dbReference type="Proteomes" id="UP000092716"/>
    </source>
</evidence>
<feature type="compositionally biased region" description="Basic and acidic residues" evidence="2">
    <location>
        <begin position="975"/>
        <end position="993"/>
    </location>
</feature>
<feature type="compositionally biased region" description="Basic and acidic residues" evidence="2">
    <location>
        <begin position="956"/>
        <end position="966"/>
    </location>
</feature>
<feature type="compositionally biased region" description="Low complexity" evidence="2">
    <location>
        <begin position="1072"/>
        <end position="1097"/>
    </location>
</feature>
<feature type="region of interest" description="Disordered" evidence="2">
    <location>
        <begin position="911"/>
        <end position="1058"/>
    </location>
</feature>
<feature type="coiled-coil region" evidence="1">
    <location>
        <begin position="760"/>
        <end position="787"/>
    </location>
</feature>
<evidence type="ECO:0000313" key="3">
    <source>
        <dbReference type="EMBL" id="ANQ09920.1"/>
    </source>
</evidence>
<feature type="compositionally biased region" description="Low complexity" evidence="2">
    <location>
        <begin position="1906"/>
        <end position="1918"/>
    </location>
</feature>
<proteinExistence type="predicted"/>
<gene>
    <name evidence="3" type="ORF">PCOAH_00038500</name>
</gene>
<feature type="compositionally biased region" description="Basic and acidic residues" evidence="2">
    <location>
        <begin position="1805"/>
        <end position="1816"/>
    </location>
</feature>
<feature type="region of interest" description="Disordered" evidence="2">
    <location>
        <begin position="1263"/>
        <end position="1321"/>
    </location>
</feature>
<feature type="compositionally biased region" description="Basic and acidic residues" evidence="2">
    <location>
        <begin position="127"/>
        <end position="145"/>
    </location>
</feature>
<feature type="compositionally biased region" description="Basic and acidic residues" evidence="2">
    <location>
        <begin position="923"/>
        <end position="934"/>
    </location>
</feature>
<feature type="compositionally biased region" description="Basic residues" evidence="2">
    <location>
        <begin position="1848"/>
        <end position="1860"/>
    </location>
</feature>
<name>A0A1B1E4R0_9APIC</name>
<feature type="compositionally biased region" description="Polar residues" evidence="2">
    <location>
        <begin position="994"/>
        <end position="1013"/>
    </location>
</feature>
<sequence>MFFFRTENVYEKEIKEMKEMNGLDSSNAIAQMEEDGEEDREGESETVKEKVKKPPSYDQKEKKLTKNNFMKIFKKKKKSEEMEETVSKIYDSNCVLTNPNNVDEEKYYLSFSELNRGDDMSDKIVEERSPRDAKHKDKLAEKQKSGENLNGENEAEAVDRNYNFEPHEDLKKEIEKIKIDIDKIKKKGNVKRIYDDLKYILLFQNEIIDILIEDIRKNKLRTKYDMLEDSTVKDDINKIILNHITLDLLKFKYINTKLKELILCVYDTKKFNALIRKIVYNKLDEMKKIVDKNGELTFAKTMLSFLYKQLKYCLEEEVQSYYEEVKNMNDDIHNLKKNVVDIIFEAINDVCTLPHPSEIYPTNGKNAKYEAEQRKKQIMCPEYQKDLNSFFSLYDSVHVEGVNQNKFKNFCVLGNARKDNHMAPPQVVNKNVTFGDNTAAGVDKTYLINSEQMLNYPPSTTILNHSYVVGDVPRRNGSNFRTHKVVSHTAPIDVSYSRKEIQQPYSYVSNLKVPNGGTYTDHLNSYYGGATSAVVNNEYHANGFRYIYGKSDGRRMQSSSNNLMRGVAKECSLFCNGLDKVRSSGNFTDHTNGNLMVGNNPYVQYPIGCNDLNRGDVFVVEKMDGRSRITQPVGWNSHAGGFTVPSRVDVQNGDMIERGHIDPLRSVYLGNGNDVKNSVCTPSTGATAPTAIHPADTSGTPDQMTNPMEYTGFEIVSSKEDIKKLEAFLNDKWGSFKLFEKWVKDCSKWQWIDLKLQREYISSNVDLEKLKEEKKKYLEKCINKKIKELWCGRMKGLMNLKLCDMEKKVAKNFTSNNVISKNIYDVILDYERSSMCYQDLYAKILNAQGDNKKISSLFKKYNVYGEKISDDEEANLTHGEGKKNSITNTEGTKCANKKKGYMQSLIYSFNKKTHKQNSAKDGSQLKKENEESNKKKGSTTSVKDSTNLKEQTVAENGDKAKKEDATVKMNGHTNVKNDKDNIREEVRSNHPDRLNNSYISNDSYLHNDSQLRSGSHIGSEPGSGKSPSERRSNSHRSSSSSSGVRIGRSTRKGKENHGSFFDSFFFFKSEQNKKSSGSKSGSTESAAKSKSKSNSSQNEDGYPMEYSKIVDSSKYNKKKKKKKNKKSNMSTFKKIFYLNRKKKSKENSSDSDESSSDSSAKGEKKEKRAEGKEDATRGEKKKHDRKSTLEKGKVKKGSLDQRDNPSDRQSSSDEEEYKYDGEFEYEILEKEVGDHLHLEEGKENIVSIEELNMEQSCELLAKSNVSSDVGARKSLSMVKDGGKEESKQGKQQVKRGSKGTGAQEGTKEPTQNGKAKAGEPILVSQINGHMEESTRRLLKTKANELNKGYSFVEDHSITSGGNSKQTSSVVNKKANSLVDDGSAPLGEQKRKCSRDGEGNVNAQNVADQIGADDQTAGGEKLQNNHAHQGEHQNRSKKNNSITHSDISYYSHDEEEEEVDEGVKEYDNFSSIGSIKKENKKNKFNKFFKNLGKFSFKPSKKKSKKMSTRMSEVNLKSAPSVASNETNDEHMDEEILGKGHEGVGPKGVSTHGKMYFSKSFMVNSDVNNKKGEGLAKRKMSHQVDKLYSYINKLKEKKRSSIKTEVNLNDEKANGAVKEQQQRDGEKKTNGKAILPMRIISRIETANSMSVSNENITKEVKKKDSEVNPLTKRPYSGGNINKGENHLGENHLDKSSPRGQKNSPRFGYSMSNQEISEGSGNSGDSGSAVNITYEESSGTGGEEATAEKKHQSGNFDQVRHITSAKRKESKKDKGEKLNSRNARREVKTPSLSFSSDNLSNYVKSKYHVKENEEIHREVMSSGSDMDSKLGDSMYSSLYLEERGQKFKKNFSKKFLNKKKSSKSSRSSRSSRNGRCFKKGSRNRDENSSNSLDIVRLSSFKSKSDVKLSCSNSKGSSFSLSDSKESHISRGYMSDSRKENNSYYKYVQSILPFGMMAHQGNANHDGDSEDGRKGRPSERNG</sequence>
<feature type="region of interest" description="Disordered" evidence="2">
    <location>
        <begin position="1954"/>
        <end position="1978"/>
    </location>
</feature>
<feature type="compositionally biased region" description="Basic and acidic residues" evidence="2">
    <location>
        <begin position="1763"/>
        <end position="1785"/>
    </location>
</feature>
<dbReference type="OrthoDB" id="377686at2759"/>
<dbReference type="VEuPathDB" id="PlasmoDB:PCOAH_00038500"/>
<feature type="compositionally biased region" description="Polar residues" evidence="2">
    <location>
        <begin position="938"/>
        <end position="954"/>
    </location>
</feature>
<organism evidence="3 4">
    <name type="scientific">Plasmodium coatneyi</name>
    <dbReference type="NCBI Taxonomy" id="208452"/>
    <lineage>
        <taxon>Eukaryota</taxon>
        <taxon>Sar</taxon>
        <taxon>Alveolata</taxon>
        <taxon>Apicomplexa</taxon>
        <taxon>Aconoidasida</taxon>
        <taxon>Haemosporida</taxon>
        <taxon>Plasmodiidae</taxon>
        <taxon>Plasmodium</taxon>
    </lineage>
</organism>
<feature type="compositionally biased region" description="Basic and acidic residues" evidence="2">
    <location>
        <begin position="1387"/>
        <end position="1397"/>
    </location>
</feature>
<dbReference type="EMBL" id="CP016250">
    <property type="protein sequence ID" value="ANQ09920.1"/>
    <property type="molecule type" value="Genomic_DNA"/>
</dbReference>
<evidence type="ECO:0000256" key="2">
    <source>
        <dbReference type="SAM" id="MobiDB-lite"/>
    </source>
</evidence>
<feature type="region of interest" description="Disordered" evidence="2">
    <location>
        <begin position="1848"/>
        <end position="1936"/>
    </location>
</feature>
<dbReference type="GeneID" id="30910581"/>
<feature type="compositionally biased region" description="Basic and acidic residues" evidence="2">
    <location>
        <begin position="1160"/>
        <end position="1178"/>
    </location>
</feature>
<feature type="region of interest" description="Disordered" evidence="2">
    <location>
        <begin position="127"/>
        <end position="162"/>
    </location>
</feature>
<protein>
    <submittedName>
        <fullName evidence="3">Uncharacterized protein</fullName>
    </submittedName>
</protein>
<feature type="compositionally biased region" description="Basic and acidic residues" evidence="2">
    <location>
        <begin position="1681"/>
        <end position="1694"/>
    </location>
</feature>
<feature type="compositionally biased region" description="Low complexity" evidence="2">
    <location>
        <begin position="1861"/>
        <end position="1870"/>
    </location>
</feature>
<accession>A0A1B1E4R0</accession>
<feature type="compositionally biased region" description="Polar residues" evidence="2">
    <location>
        <begin position="1357"/>
        <end position="1374"/>
    </location>
</feature>
<feature type="compositionally biased region" description="Polar residues" evidence="2">
    <location>
        <begin position="1438"/>
        <end position="1447"/>
    </location>
</feature>
<reference evidence="4" key="1">
    <citation type="submission" date="2016-06" db="EMBL/GenBank/DDBJ databases">
        <title>First high quality genome sequence of Plasmodium coatneyi using continuous long reads from single molecule, real-time sequencing.</title>
        <authorList>
            <person name="Chien J.-T."/>
            <person name="Pakala S.B."/>
            <person name="Geraldo J.A."/>
            <person name="Lapp S.A."/>
            <person name="Barnwell J.W."/>
            <person name="Kissinger J.C."/>
            <person name="Galinski M.R."/>
            <person name="Humphrey J.C."/>
        </authorList>
    </citation>
    <scope>NUCLEOTIDE SEQUENCE [LARGE SCALE GENOMIC DNA]</scope>
    <source>
        <strain evidence="4">Hackeri</strain>
    </source>
</reference>
<feature type="compositionally biased region" description="Polar residues" evidence="2">
    <location>
        <begin position="1642"/>
        <end position="1653"/>
    </location>
</feature>